<proteinExistence type="predicted"/>
<dbReference type="GO" id="GO:0003700">
    <property type="term" value="F:DNA-binding transcription factor activity"/>
    <property type="evidence" value="ECO:0007669"/>
    <property type="project" value="InterPro"/>
</dbReference>
<evidence type="ECO:0000313" key="6">
    <source>
        <dbReference type="Proteomes" id="UP000035932"/>
    </source>
</evidence>
<comment type="caution">
    <text evidence="5">The sequence shown here is derived from an EMBL/GenBank/DDBJ whole genome shotgun (WGS) entry which is preliminary data.</text>
</comment>
<dbReference type="GO" id="GO:0043565">
    <property type="term" value="F:sequence-specific DNA binding"/>
    <property type="evidence" value="ECO:0007669"/>
    <property type="project" value="InterPro"/>
</dbReference>
<dbReference type="Gene3D" id="1.10.10.60">
    <property type="entry name" value="Homeodomain-like"/>
    <property type="match status" value="2"/>
</dbReference>
<dbReference type="SMART" id="SM00342">
    <property type="entry name" value="HTH_ARAC"/>
    <property type="match status" value="1"/>
</dbReference>
<evidence type="ECO:0000313" key="5">
    <source>
        <dbReference type="EMBL" id="KMO98734.1"/>
    </source>
</evidence>
<evidence type="ECO:0000256" key="1">
    <source>
        <dbReference type="ARBA" id="ARBA00023015"/>
    </source>
</evidence>
<dbReference type="STRING" id="66430.ACS04_05660"/>
<dbReference type="PANTHER" id="PTHR46796">
    <property type="entry name" value="HTH-TYPE TRANSCRIPTIONAL ACTIVATOR RHAS-RELATED"/>
    <property type="match status" value="1"/>
</dbReference>
<organism evidence="5 6">
    <name type="scientific">Streptomyces roseus</name>
    <dbReference type="NCBI Taxonomy" id="66430"/>
    <lineage>
        <taxon>Bacteria</taxon>
        <taxon>Bacillati</taxon>
        <taxon>Actinomycetota</taxon>
        <taxon>Actinomycetes</taxon>
        <taxon>Kitasatosporales</taxon>
        <taxon>Streptomycetaceae</taxon>
        <taxon>Streptomyces</taxon>
    </lineage>
</organism>
<dbReference type="InterPro" id="IPR009057">
    <property type="entry name" value="Homeodomain-like_sf"/>
</dbReference>
<keyword evidence="1" id="KW-0805">Transcription regulation</keyword>
<reference evidence="5 6" key="1">
    <citation type="submission" date="2015-06" db="EMBL/GenBank/DDBJ databases">
        <title>Recapitulation of the evolution of biosynthetic gene clusters reveals hidden chemical diversity on bacterial genomes.</title>
        <authorList>
            <person name="Cruz-Morales P."/>
            <person name="Martinez-Guerrero C."/>
            <person name="Morales-Escalante M.A."/>
            <person name="Yanez-Guerra L.A."/>
            <person name="Kopp J.F."/>
            <person name="Feldmann J."/>
            <person name="Ramos-Aboites H.E."/>
            <person name="Barona-Gomez F."/>
        </authorList>
    </citation>
    <scope>NUCLEOTIDE SEQUENCE [LARGE SCALE GENOMIC DNA]</scope>
    <source>
        <strain evidence="5 6">ATCC 31245</strain>
    </source>
</reference>
<protein>
    <recommendedName>
        <fullName evidence="4">HTH araC/xylS-type domain-containing protein</fullName>
    </recommendedName>
</protein>
<keyword evidence="3" id="KW-0804">Transcription</keyword>
<dbReference type="Proteomes" id="UP000035932">
    <property type="component" value="Unassembled WGS sequence"/>
</dbReference>
<dbReference type="InterPro" id="IPR050204">
    <property type="entry name" value="AraC_XylS_family_regulators"/>
</dbReference>
<dbReference type="Pfam" id="PF12833">
    <property type="entry name" value="HTH_18"/>
    <property type="match status" value="1"/>
</dbReference>
<evidence type="ECO:0000256" key="2">
    <source>
        <dbReference type="ARBA" id="ARBA00023125"/>
    </source>
</evidence>
<keyword evidence="2" id="KW-0238">DNA-binding</keyword>
<dbReference type="AlphaFoldDB" id="A0A0J6XTP0"/>
<sequence length="238" mass="24997">MSVTRWAGRARLRPGGLVYGGAIGSATAHAHHSVQVLAALDEDGLLLAGPDAEPFRCRAYVVPAGVRHAVLAGTARGVVLHYDPLSSAGRRLTALAGDAGGLVPAAGSLPADLFEAACALDSLLPGGPLPEAAPHPGLARVLAWLPGRDGVRLSEAAEVACLSQSRLAHLFRAELGLPFRPYVLWLRLMRAAELASRGHSLTDAAHGAGFADGAHFSRVWRRMFGIPPSDFTRTITWM</sequence>
<dbReference type="OrthoDB" id="4549023at2"/>
<gene>
    <name evidence="5" type="ORF">ACS04_05660</name>
</gene>
<feature type="domain" description="HTH araC/xylS-type" evidence="4">
    <location>
        <begin position="148"/>
        <end position="234"/>
    </location>
</feature>
<name>A0A0J6XTP0_9ACTN</name>
<dbReference type="RefSeq" id="WP_048475402.1">
    <property type="nucleotide sequence ID" value="NZ_JBIRUD010000020.1"/>
</dbReference>
<dbReference type="PROSITE" id="PS01124">
    <property type="entry name" value="HTH_ARAC_FAMILY_2"/>
    <property type="match status" value="1"/>
</dbReference>
<dbReference type="EMBL" id="LFML01000020">
    <property type="protein sequence ID" value="KMO98734.1"/>
    <property type="molecule type" value="Genomic_DNA"/>
</dbReference>
<dbReference type="SUPFAM" id="SSF46689">
    <property type="entry name" value="Homeodomain-like"/>
    <property type="match status" value="1"/>
</dbReference>
<keyword evidence="6" id="KW-1185">Reference proteome</keyword>
<accession>A0A0J6XTP0</accession>
<dbReference type="InterPro" id="IPR018060">
    <property type="entry name" value="HTH_AraC"/>
</dbReference>
<evidence type="ECO:0000256" key="3">
    <source>
        <dbReference type="ARBA" id="ARBA00023163"/>
    </source>
</evidence>
<evidence type="ECO:0000259" key="4">
    <source>
        <dbReference type="PROSITE" id="PS01124"/>
    </source>
</evidence>
<dbReference type="PATRIC" id="fig|66430.4.peg.3040"/>